<evidence type="ECO:0000256" key="2">
    <source>
        <dbReference type="ARBA" id="ARBA00007613"/>
    </source>
</evidence>
<dbReference type="SUPFAM" id="SSF56954">
    <property type="entry name" value="Outer membrane efflux proteins (OEP)"/>
    <property type="match status" value="1"/>
</dbReference>
<comment type="subcellular location">
    <subcellularLocation>
        <location evidence="1">Cell outer membrane</location>
    </subcellularLocation>
</comment>
<keyword evidence="7" id="KW-0998">Cell outer membrane</keyword>
<feature type="coiled-coil region" evidence="8">
    <location>
        <begin position="179"/>
        <end position="213"/>
    </location>
</feature>
<evidence type="ECO:0000256" key="7">
    <source>
        <dbReference type="ARBA" id="ARBA00023237"/>
    </source>
</evidence>
<evidence type="ECO:0000256" key="8">
    <source>
        <dbReference type="SAM" id="Coils"/>
    </source>
</evidence>
<reference evidence="9 10" key="1">
    <citation type="submission" date="2018-11" db="EMBL/GenBank/DDBJ databases">
        <title>Draft genome sequence of Ferruginibacter sp. BO-59.</title>
        <authorList>
            <person name="Im W.T."/>
        </authorList>
    </citation>
    <scope>NUCLEOTIDE SEQUENCE [LARGE SCALE GENOMIC DNA]</scope>
    <source>
        <strain evidence="9 10">BO-59</strain>
    </source>
</reference>
<sequence length="415" mass="47665">MKRLIIKILVICLFTANVYGQEKMTLENMFSIIQKNHPEVKMYDAQIRSLDEAAKGAKSWPVPEFGAGFFMTPYNLNLTKAMGSQNGVGSFTLSASQMFPNKKEQNANELYMQALSAVNKQNKKTALNELYADAKKNYYDWLVIEKKLTVLDDNEKLLNFMIQSTELRYKNNLGKLNAYYKAKGELGKIENQRVELKNEVKQKQIILNTLMNRNKDENFMIDTNYAIKSYASIDINYLTEARSDIKAVAQDLQINQLQLNLEKAKQLPQFGLQYQHMFGFGKSPWLFTLMATVKIPLAPWSSGYYKAGIESLKWKEKSFEAQKQIIINQASGEAEGLLSSINSKKKQLQLFSENIIPALKKNYQVMQLAYEQNTGGLFELFDAWQALNITELDYLDQLQELLNLQVQLDKVLQQK</sequence>
<dbReference type="RefSeq" id="WP_123118666.1">
    <property type="nucleotide sequence ID" value="NZ_RJJR01000001.1"/>
</dbReference>
<keyword evidence="5" id="KW-0812">Transmembrane</keyword>
<protein>
    <submittedName>
        <fullName evidence="9">TolC family protein</fullName>
    </submittedName>
</protein>
<accession>A0A3M9NQL6</accession>
<keyword evidence="8" id="KW-0175">Coiled coil</keyword>
<dbReference type="Pfam" id="PF02321">
    <property type="entry name" value="OEP"/>
    <property type="match status" value="1"/>
</dbReference>
<dbReference type="Proteomes" id="UP000267223">
    <property type="component" value="Unassembled WGS sequence"/>
</dbReference>
<evidence type="ECO:0000313" key="9">
    <source>
        <dbReference type="EMBL" id="RNI39775.1"/>
    </source>
</evidence>
<comment type="similarity">
    <text evidence="2">Belongs to the outer membrane factor (OMF) (TC 1.B.17) family.</text>
</comment>
<dbReference type="InterPro" id="IPR051906">
    <property type="entry name" value="TolC-like"/>
</dbReference>
<evidence type="ECO:0000256" key="5">
    <source>
        <dbReference type="ARBA" id="ARBA00022692"/>
    </source>
</evidence>
<keyword evidence="6" id="KW-0472">Membrane</keyword>
<dbReference type="InterPro" id="IPR003423">
    <property type="entry name" value="OMP_efflux"/>
</dbReference>
<organism evidence="9 10">
    <name type="scientific">Hanamia caeni</name>
    <dbReference type="NCBI Taxonomy" id="2294116"/>
    <lineage>
        <taxon>Bacteria</taxon>
        <taxon>Pseudomonadati</taxon>
        <taxon>Bacteroidota</taxon>
        <taxon>Chitinophagia</taxon>
        <taxon>Chitinophagales</taxon>
        <taxon>Chitinophagaceae</taxon>
        <taxon>Hanamia</taxon>
    </lineage>
</organism>
<keyword evidence="10" id="KW-1185">Reference proteome</keyword>
<dbReference type="PANTHER" id="PTHR30026">
    <property type="entry name" value="OUTER MEMBRANE PROTEIN TOLC"/>
    <property type="match status" value="1"/>
</dbReference>
<gene>
    <name evidence="9" type="ORF">EFY79_00250</name>
</gene>
<dbReference type="GO" id="GO:0015562">
    <property type="term" value="F:efflux transmembrane transporter activity"/>
    <property type="evidence" value="ECO:0007669"/>
    <property type="project" value="InterPro"/>
</dbReference>
<evidence type="ECO:0000313" key="10">
    <source>
        <dbReference type="Proteomes" id="UP000267223"/>
    </source>
</evidence>
<dbReference type="Gene3D" id="1.20.1600.10">
    <property type="entry name" value="Outer membrane efflux proteins (OEP)"/>
    <property type="match status" value="1"/>
</dbReference>
<comment type="caution">
    <text evidence="9">The sequence shown here is derived from an EMBL/GenBank/DDBJ whole genome shotgun (WGS) entry which is preliminary data.</text>
</comment>
<proteinExistence type="inferred from homology"/>
<dbReference type="AlphaFoldDB" id="A0A3M9NQL6"/>
<dbReference type="GO" id="GO:0009279">
    <property type="term" value="C:cell outer membrane"/>
    <property type="evidence" value="ECO:0007669"/>
    <property type="project" value="UniProtKB-SubCell"/>
</dbReference>
<evidence type="ECO:0000256" key="1">
    <source>
        <dbReference type="ARBA" id="ARBA00004442"/>
    </source>
</evidence>
<keyword evidence="3" id="KW-0813">Transport</keyword>
<dbReference type="GO" id="GO:0015288">
    <property type="term" value="F:porin activity"/>
    <property type="evidence" value="ECO:0007669"/>
    <property type="project" value="TreeGrafter"/>
</dbReference>
<evidence type="ECO:0000256" key="4">
    <source>
        <dbReference type="ARBA" id="ARBA00022452"/>
    </source>
</evidence>
<evidence type="ECO:0000256" key="3">
    <source>
        <dbReference type="ARBA" id="ARBA00022448"/>
    </source>
</evidence>
<name>A0A3M9NQL6_9BACT</name>
<evidence type="ECO:0000256" key="6">
    <source>
        <dbReference type="ARBA" id="ARBA00023136"/>
    </source>
</evidence>
<dbReference type="GO" id="GO:1990281">
    <property type="term" value="C:efflux pump complex"/>
    <property type="evidence" value="ECO:0007669"/>
    <property type="project" value="TreeGrafter"/>
</dbReference>
<dbReference type="OrthoDB" id="920360at2"/>
<keyword evidence="4" id="KW-1134">Transmembrane beta strand</keyword>
<dbReference type="PANTHER" id="PTHR30026:SF20">
    <property type="entry name" value="OUTER MEMBRANE PROTEIN TOLC"/>
    <property type="match status" value="1"/>
</dbReference>
<dbReference type="EMBL" id="RJJR01000001">
    <property type="protein sequence ID" value="RNI39775.1"/>
    <property type="molecule type" value="Genomic_DNA"/>
</dbReference>